<dbReference type="RefSeq" id="WP_048221860.1">
    <property type="nucleotide sequence ID" value="NZ_QFVP01000002.1"/>
</dbReference>
<dbReference type="PROSITE" id="PS51257">
    <property type="entry name" value="PROKAR_LIPOPROTEIN"/>
    <property type="match status" value="1"/>
</dbReference>
<dbReference type="EMBL" id="QFVP01000002">
    <property type="protein sequence ID" value="THE41594.1"/>
    <property type="molecule type" value="Genomic_DNA"/>
</dbReference>
<gene>
    <name evidence="2" type="ORF">DJ535_05295</name>
</gene>
<dbReference type="Proteomes" id="UP000306790">
    <property type="component" value="Unassembled WGS sequence"/>
</dbReference>
<keyword evidence="3" id="KW-1185">Reference proteome</keyword>
<evidence type="ECO:0000256" key="1">
    <source>
        <dbReference type="SAM" id="SignalP"/>
    </source>
</evidence>
<dbReference type="InterPro" id="IPR036937">
    <property type="entry name" value="Adhesion_dom_fimbrial_sf"/>
</dbReference>
<feature type="signal peptide" evidence="1">
    <location>
        <begin position="1"/>
        <end position="23"/>
    </location>
</feature>
<feature type="chain" id="PRO_5046957401" description="Fimbrial protein" evidence="1">
    <location>
        <begin position="24"/>
        <end position="361"/>
    </location>
</feature>
<dbReference type="Gene3D" id="2.60.40.3310">
    <property type="match status" value="1"/>
</dbReference>
<accession>A0ABY2PZN1</accession>
<dbReference type="Gene3D" id="2.60.40.1090">
    <property type="entry name" value="Fimbrial-type adhesion domain"/>
    <property type="match status" value="1"/>
</dbReference>
<evidence type="ECO:0008006" key="4">
    <source>
        <dbReference type="Google" id="ProtNLM"/>
    </source>
</evidence>
<comment type="caution">
    <text evidence="2">The sequence shown here is derived from an EMBL/GenBank/DDBJ whole genome shotgun (WGS) entry which is preliminary data.</text>
</comment>
<evidence type="ECO:0000313" key="2">
    <source>
        <dbReference type="EMBL" id="THE41594.1"/>
    </source>
</evidence>
<protein>
    <recommendedName>
        <fullName evidence="4">Fimbrial protein</fullName>
    </recommendedName>
</protein>
<reference evidence="2 3" key="1">
    <citation type="submission" date="2018-05" db="EMBL/GenBank/DDBJ databases">
        <title>Isolation and genomic analyses of lactose-positive bacteria from faecal samples of preterm neonates.</title>
        <authorList>
            <person name="Chen Y."/>
            <person name="Brook T.C."/>
            <person name="O'Neill I."/>
            <person name="Soe C.Z."/>
            <person name="Hall L.J."/>
            <person name="Hoyles L."/>
        </authorList>
    </citation>
    <scope>NUCLEOTIDE SEQUENCE [LARGE SCALE GENOMIC DNA]</scope>
    <source>
        <strain evidence="2 3">P080C CL</strain>
    </source>
</reference>
<organism evidence="2 3">
    <name type="scientific">Citrobacter murliniae</name>
    <dbReference type="NCBI Taxonomy" id="67829"/>
    <lineage>
        <taxon>Bacteria</taxon>
        <taxon>Pseudomonadati</taxon>
        <taxon>Pseudomonadota</taxon>
        <taxon>Gammaproteobacteria</taxon>
        <taxon>Enterobacterales</taxon>
        <taxon>Enterobacteriaceae</taxon>
        <taxon>Citrobacter</taxon>
        <taxon>Citrobacter freundii complex</taxon>
    </lineage>
</organism>
<sequence>MKGKLVLLMVGALAVGCSQSALADCQIDPVSDAGLFYGGVWLDYNKYDEPSPGIVSYEVGDGFAGSVKCNKDGGWIELEMVSSYAPAGVYDAQQTSISGIGVKLTADIAMNNFSGMEKDVVLTNGSFTSRRWEIPASEDTLPRYFTVAKYPKYEFLAIGPKDPKGGVFSEQPILKLRAGGAGGEEGTPSESVIFGISGGSRAVATCNVPSTSELSFTMRTAMANHLAEDPGEHGGLGRLSSTKVRQSIGPIRCDSDLNVQFTISDTGNLHPGMDNVLDSVKGDGYTEGLGATFQYNITEDGNTSEENKVDVIFGQPIYLRDGDIDSVSPKLVFKLYAYYYRFGDIKPGQFQSTAVLNIKIQ</sequence>
<name>A0ABY2PZN1_9ENTR</name>
<evidence type="ECO:0000313" key="3">
    <source>
        <dbReference type="Proteomes" id="UP000306790"/>
    </source>
</evidence>
<keyword evidence="1" id="KW-0732">Signal</keyword>
<proteinExistence type="predicted"/>